<proteinExistence type="predicted"/>
<keyword evidence="2" id="KW-1185">Reference proteome</keyword>
<dbReference type="AlphaFoldDB" id="A0A974BIN2"/>
<reference evidence="1" key="1">
    <citation type="submission" date="2020-07" db="EMBL/GenBank/DDBJ databases">
        <title>Genomic analysis of a strain of Sedimentibacter Hydroxybenzoicus DSM7310.</title>
        <authorList>
            <person name="Ma S."/>
        </authorList>
    </citation>
    <scope>NUCLEOTIDE SEQUENCE</scope>
    <source>
        <strain evidence="1">DSM 7310</strain>
    </source>
</reference>
<dbReference type="RefSeq" id="WP_179237587.1">
    <property type="nucleotide sequence ID" value="NZ_JACBNQ010000005.1"/>
</dbReference>
<dbReference type="Proteomes" id="UP000611629">
    <property type="component" value="Unassembled WGS sequence"/>
</dbReference>
<comment type="caution">
    <text evidence="1">The sequence shown here is derived from an EMBL/GenBank/DDBJ whole genome shotgun (WGS) entry which is preliminary data.</text>
</comment>
<dbReference type="EMBL" id="JACBNQ010000005">
    <property type="protein sequence ID" value="NYB73894.1"/>
    <property type="molecule type" value="Genomic_DNA"/>
</dbReference>
<organism evidence="1 2">
    <name type="scientific">Sedimentibacter hydroxybenzoicus DSM 7310</name>
    <dbReference type="NCBI Taxonomy" id="1123245"/>
    <lineage>
        <taxon>Bacteria</taxon>
        <taxon>Bacillati</taxon>
        <taxon>Bacillota</taxon>
        <taxon>Tissierellia</taxon>
        <taxon>Sedimentibacter</taxon>
    </lineage>
</organism>
<evidence type="ECO:0000313" key="2">
    <source>
        <dbReference type="Proteomes" id="UP000611629"/>
    </source>
</evidence>
<evidence type="ECO:0000313" key="1">
    <source>
        <dbReference type="EMBL" id="NYB73894.1"/>
    </source>
</evidence>
<gene>
    <name evidence="1" type="ORF">HZF24_07040</name>
</gene>
<accession>A0A974BIN2</accession>
<protein>
    <submittedName>
        <fullName evidence="1">Uncharacterized protein</fullName>
    </submittedName>
</protein>
<sequence length="77" mass="8825">MTWIADIHLKSGGNVVVENLECIQTKYDADINHMPRKYTDFKDFIFLNQNFLSFSGKDITVTLPGNTIEYIVLISRA</sequence>
<name>A0A974BIN2_SEDHY</name>